<dbReference type="EMBL" id="JACRTJ010000016">
    <property type="protein sequence ID" value="MBC8599111.1"/>
    <property type="molecule type" value="Genomic_DNA"/>
</dbReference>
<keyword evidence="5" id="KW-0067">ATP-binding</keyword>
<evidence type="ECO:0000256" key="3">
    <source>
        <dbReference type="ARBA" id="ARBA00022741"/>
    </source>
</evidence>
<organism evidence="7 8">
    <name type="scientific">Enterocloster hominis</name>
    <name type="common">ex Liu et al. 2021</name>
    <dbReference type="NCBI Taxonomy" id="2763663"/>
    <lineage>
        <taxon>Bacteria</taxon>
        <taxon>Bacillati</taxon>
        <taxon>Bacillota</taxon>
        <taxon>Clostridia</taxon>
        <taxon>Lachnospirales</taxon>
        <taxon>Lachnospiraceae</taxon>
        <taxon>Enterocloster</taxon>
    </lineage>
</organism>
<evidence type="ECO:0000256" key="4">
    <source>
        <dbReference type="ARBA" id="ARBA00022777"/>
    </source>
</evidence>
<evidence type="ECO:0000256" key="5">
    <source>
        <dbReference type="ARBA" id="ARBA00022840"/>
    </source>
</evidence>
<proteinExistence type="inferred from homology"/>
<gene>
    <name evidence="7" type="ORF">H8708_07695</name>
</gene>
<evidence type="ECO:0000313" key="8">
    <source>
        <dbReference type="Proteomes" id="UP000647491"/>
    </source>
</evidence>
<evidence type="ECO:0000313" key="7">
    <source>
        <dbReference type="EMBL" id="MBC8599111.1"/>
    </source>
</evidence>
<dbReference type="PANTHER" id="PTHR43085">
    <property type="entry name" value="HEXOKINASE FAMILY MEMBER"/>
    <property type="match status" value="1"/>
</dbReference>
<comment type="caution">
    <text evidence="7">The sequence shown here is derived from an EMBL/GenBank/DDBJ whole genome shotgun (WGS) entry which is preliminary data.</text>
</comment>
<dbReference type="GO" id="GO:0016301">
    <property type="term" value="F:kinase activity"/>
    <property type="evidence" value="ECO:0007669"/>
    <property type="project" value="UniProtKB-KW"/>
</dbReference>
<feature type="domain" description="Carbohydrate kinase PfkB" evidence="6">
    <location>
        <begin position="3"/>
        <end position="307"/>
    </location>
</feature>
<name>A0ABR7NU65_9FIRM</name>
<keyword evidence="3" id="KW-0547">Nucleotide-binding</keyword>
<dbReference type="InterPro" id="IPR029056">
    <property type="entry name" value="Ribokinase-like"/>
</dbReference>
<dbReference type="InterPro" id="IPR011611">
    <property type="entry name" value="PfkB_dom"/>
</dbReference>
<evidence type="ECO:0000256" key="2">
    <source>
        <dbReference type="ARBA" id="ARBA00022679"/>
    </source>
</evidence>
<sequence>MYDVTAIGELLIDFAARDTDAAGYPTMKANPGGAPGNFLAALSKYGLRTAFLGKVGTDAFGGLLINTLKEAGIETKGIRQDSSVFTTLAFVTFDAGGDRSFSFARKPGADTQLSFEELDLELIDQAKVFHFGTLSLTDEPVRAATKRAVEYARKKGGWITFDPNLRLPLWNTPDEAREQILWGLSQADVVKISDEEAEFLWGITDEEKAAEKLQKEFGVKLSMVTMGPRGAYLSNEKAAARAACPRVMPVDTTGAGDIFGGSAVAWLLKSGKAPEELDEKELAAMGAFASTAASLSTEMPGGIPSIPSEEAVLKKLRGSEAV</sequence>
<dbReference type="Proteomes" id="UP000647491">
    <property type="component" value="Unassembled WGS sequence"/>
</dbReference>
<dbReference type="PANTHER" id="PTHR43085:SF1">
    <property type="entry name" value="PSEUDOURIDINE KINASE-RELATED"/>
    <property type="match status" value="1"/>
</dbReference>
<dbReference type="RefSeq" id="WP_262427479.1">
    <property type="nucleotide sequence ID" value="NZ_JACRTJ010000016.1"/>
</dbReference>
<keyword evidence="2" id="KW-0808">Transferase</keyword>
<accession>A0ABR7NU65</accession>
<dbReference type="CDD" id="cd01167">
    <property type="entry name" value="bac_FRK"/>
    <property type="match status" value="1"/>
</dbReference>
<keyword evidence="4 7" id="KW-0418">Kinase</keyword>
<dbReference type="InterPro" id="IPR050306">
    <property type="entry name" value="PfkB_Carbo_kinase"/>
</dbReference>
<evidence type="ECO:0000256" key="1">
    <source>
        <dbReference type="ARBA" id="ARBA00010688"/>
    </source>
</evidence>
<dbReference type="Gene3D" id="3.40.1190.20">
    <property type="match status" value="1"/>
</dbReference>
<dbReference type="Pfam" id="PF00294">
    <property type="entry name" value="PfkB"/>
    <property type="match status" value="1"/>
</dbReference>
<keyword evidence="8" id="KW-1185">Reference proteome</keyword>
<dbReference type="SUPFAM" id="SSF53613">
    <property type="entry name" value="Ribokinase-like"/>
    <property type="match status" value="1"/>
</dbReference>
<protein>
    <submittedName>
        <fullName evidence="7">Carbohydrate kinase</fullName>
    </submittedName>
</protein>
<evidence type="ECO:0000259" key="6">
    <source>
        <dbReference type="Pfam" id="PF00294"/>
    </source>
</evidence>
<reference evidence="7 8" key="1">
    <citation type="submission" date="2020-08" db="EMBL/GenBank/DDBJ databases">
        <title>Genome public.</title>
        <authorList>
            <person name="Liu C."/>
            <person name="Sun Q."/>
        </authorList>
    </citation>
    <scope>NUCLEOTIDE SEQUENCE [LARGE SCALE GENOMIC DNA]</scope>
    <source>
        <strain evidence="7 8">BX10</strain>
    </source>
</reference>
<comment type="similarity">
    <text evidence="1">Belongs to the carbohydrate kinase PfkB family.</text>
</comment>